<evidence type="ECO:0000256" key="5">
    <source>
        <dbReference type="ARBA" id="ARBA00023136"/>
    </source>
</evidence>
<dbReference type="RefSeq" id="WP_343921284.1">
    <property type="nucleotide sequence ID" value="NZ_BAAAJT010000003.1"/>
</dbReference>
<evidence type="ECO:0000256" key="4">
    <source>
        <dbReference type="ARBA" id="ARBA00022989"/>
    </source>
</evidence>
<keyword evidence="4 6" id="KW-1133">Transmembrane helix</keyword>
<feature type="transmembrane region" description="Helical" evidence="6">
    <location>
        <begin position="40"/>
        <end position="62"/>
    </location>
</feature>
<dbReference type="PANTHER" id="PTHR36115">
    <property type="entry name" value="PROLINE-RICH ANTIGEN HOMOLOG-RELATED"/>
    <property type="match status" value="1"/>
</dbReference>
<feature type="domain" description="RDD" evidence="7">
    <location>
        <begin position="4"/>
        <end position="115"/>
    </location>
</feature>
<sequence length="130" mass="13671">MIETATWGRRILALVVDWLASYGVAELLVATGVLPGNPASIATMGVFVLESALLTAFVGGSFGKLATRLRVVQADGTPRPPDLVRAVARSVLICLVVPPLVFRRDGRGLHDMVAGTATVTLQDYLARSAG</sequence>
<evidence type="ECO:0000259" key="7">
    <source>
        <dbReference type="Pfam" id="PF06271"/>
    </source>
</evidence>
<dbReference type="PANTHER" id="PTHR36115:SF6">
    <property type="entry name" value="PROLINE-RICH ANTIGEN HOMOLOG"/>
    <property type="match status" value="1"/>
</dbReference>
<dbReference type="Pfam" id="PF06271">
    <property type="entry name" value="RDD"/>
    <property type="match status" value="1"/>
</dbReference>
<evidence type="ECO:0000313" key="9">
    <source>
        <dbReference type="Proteomes" id="UP001597351"/>
    </source>
</evidence>
<name>A0ABW4TVH4_9ACTN</name>
<protein>
    <submittedName>
        <fullName evidence="8">RDD family protein</fullName>
    </submittedName>
</protein>
<comment type="caution">
    <text evidence="8">The sequence shown here is derived from an EMBL/GenBank/DDBJ whole genome shotgun (WGS) entry which is preliminary data.</text>
</comment>
<keyword evidence="5 6" id="KW-0472">Membrane</keyword>
<organism evidence="8 9">
    <name type="scientific">Nocardioides aestuarii</name>
    <dbReference type="NCBI Taxonomy" id="252231"/>
    <lineage>
        <taxon>Bacteria</taxon>
        <taxon>Bacillati</taxon>
        <taxon>Actinomycetota</taxon>
        <taxon>Actinomycetes</taxon>
        <taxon>Propionibacteriales</taxon>
        <taxon>Nocardioidaceae</taxon>
        <taxon>Nocardioides</taxon>
    </lineage>
</organism>
<comment type="subcellular location">
    <subcellularLocation>
        <location evidence="1">Cell membrane</location>
        <topology evidence="1">Multi-pass membrane protein</topology>
    </subcellularLocation>
</comment>
<reference evidence="9" key="1">
    <citation type="journal article" date="2019" name="Int. J. Syst. Evol. Microbiol.">
        <title>The Global Catalogue of Microorganisms (GCM) 10K type strain sequencing project: providing services to taxonomists for standard genome sequencing and annotation.</title>
        <authorList>
            <consortium name="The Broad Institute Genomics Platform"/>
            <consortium name="The Broad Institute Genome Sequencing Center for Infectious Disease"/>
            <person name="Wu L."/>
            <person name="Ma J."/>
        </authorList>
    </citation>
    <scope>NUCLEOTIDE SEQUENCE [LARGE SCALE GENOMIC DNA]</scope>
    <source>
        <strain evidence="9">CGMCC 1.12477</strain>
    </source>
</reference>
<keyword evidence="9" id="KW-1185">Reference proteome</keyword>
<evidence type="ECO:0000256" key="2">
    <source>
        <dbReference type="ARBA" id="ARBA00022475"/>
    </source>
</evidence>
<dbReference type="InterPro" id="IPR051791">
    <property type="entry name" value="Pra-immunoreactive"/>
</dbReference>
<evidence type="ECO:0000313" key="8">
    <source>
        <dbReference type="EMBL" id="MFD1949001.1"/>
    </source>
</evidence>
<dbReference type="InterPro" id="IPR010432">
    <property type="entry name" value="RDD"/>
</dbReference>
<accession>A0ABW4TVH4</accession>
<keyword evidence="3 6" id="KW-0812">Transmembrane</keyword>
<dbReference type="Proteomes" id="UP001597351">
    <property type="component" value="Unassembled WGS sequence"/>
</dbReference>
<evidence type="ECO:0000256" key="3">
    <source>
        <dbReference type="ARBA" id="ARBA00022692"/>
    </source>
</evidence>
<evidence type="ECO:0000256" key="1">
    <source>
        <dbReference type="ARBA" id="ARBA00004651"/>
    </source>
</evidence>
<dbReference type="EMBL" id="JBHUGD010000004">
    <property type="protein sequence ID" value="MFD1949001.1"/>
    <property type="molecule type" value="Genomic_DNA"/>
</dbReference>
<keyword evidence="2" id="KW-1003">Cell membrane</keyword>
<feature type="transmembrane region" description="Helical" evidence="6">
    <location>
        <begin position="12"/>
        <end position="34"/>
    </location>
</feature>
<proteinExistence type="predicted"/>
<evidence type="ECO:0000256" key="6">
    <source>
        <dbReference type="SAM" id="Phobius"/>
    </source>
</evidence>
<gene>
    <name evidence="8" type="ORF">ACFSDE_19510</name>
</gene>